<evidence type="ECO:0000259" key="9">
    <source>
        <dbReference type="PROSITE" id="PS51694"/>
    </source>
</evidence>
<organism evidence="10 11">
    <name type="scientific">Acinetobacter entericus</name>
    <dbReference type="NCBI Taxonomy" id="2989714"/>
    <lineage>
        <taxon>Bacteria</taxon>
        <taxon>Pseudomonadati</taxon>
        <taxon>Pseudomonadota</taxon>
        <taxon>Gammaproteobacteria</taxon>
        <taxon>Moraxellales</taxon>
        <taxon>Moraxellaceae</taxon>
        <taxon>Acinetobacter</taxon>
    </lineage>
</organism>
<evidence type="ECO:0000256" key="2">
    <source>
        <dbReference type="ARBA" id="ARBA00022723"/>
    </source>
</evidence>
<feature type="chain" id="PRO_5046154026" evidence="8">
    <location>
        <begin position="26"/>
        <end position="916"/>
    </location>
</feature>
<feature type="region of interest" description="Disordered" evidence="7">
    <location>
        <begin position="29"/>
        <end position="55"/>
    </location>
</feature>
<proteinExistence type="predicted"/>
<name>A0ABT3NET2_9GAMM</name>
<dbReference type="PANTHER" id="PTHR39540:SF1">
    <property type="entry name" value="DICTOMALLEIN-1-RELATED"/>
    <property type="match status" value="1"/>
</dbReference>
<evidence type="ECO:0000256" key="3">
    <source>
        <dbReference type="ARBA" id="ARBA00022801"/>
    </source>
</evidence>
<keyword evidence="11" id="KW-1185">Reference proteome</keyword>
<keyword evidence="3 6" id="KW-0378">Hydrolase</keyword>
<reference evidence="10 11" key="1">
    <citation type="submission" date="2022-11" db="EMBL/GenBank/DDBJ databases">
        <title>Acinetobacter entericus sp. nov., isolated from the gut of the plastic-eating larvae of the Coleoptera insect Zophobas atratus.</title>
        <authorList>
            <person name="Dong X."/>
            <person name="Yang Y."/>
        </authorList>
    </citation>
    <scope>NUCLEOTIDE SEQUENCE [LARGE SCALE GENOMIC DNA]</scope>
    <source>
        <strain evidence="10 11">BIT-DXN8</strain>
    </source>
</reference>
<keyword evidence="2 6" id="KW-0479">Metal-binding</keyword>
<keyword evidence="8" id="KW-0732">Signal</keyword>
<evidence type="ECO:0000313" key="11">
    <source>
        <dbReference type="Proteomes" id="UP001209682"/>
    </source>
</evidence>
<dbReference type="InterPro" id="IPR035992">
    <property type="entry name" value="Ricin_B-like_lectins"/>
</dbReference>
<dbReference type="CDD" id="cd00161">
    <property type="entry name" value="beta-trefoil_Ricin-like"/>
    <property type="match status" value="1"/>
</dbReference>
<dbReference type="SUPFAM" id="SSF50370">
    <property type="entry name" value="Ricin B-like lectins"/>
    <property type="match status" value="1"/>
</dbReference>
<protein>
    <submittedName>
        <fullName evidence="10">M66 family metalloprotease</fullName>
    </submittedName>
</protein>
<feature type="binding site" evidence="6">
    <location>
        <position position="382"/>
    </location>
    <ligand>
        <name>Zn(2+)</name>
        <dbReference type="ChEBI" id="CHEBI:29105"/>
        <note>catalytic</note>
    </ligand>
</feature>
<evidence type="ECO:0000256" key="7">
    <source>
        <dbReference type="SAM" id="MobiDB-lite"/>
    </source>
</evidence>
<accession>A0ABT3NET2</accession>
<dbReference type="EMBL" id="JAPEQW010000002">
    <property type="protein sequence ID" value="MCW8038050.1"/>
    <property type="molecule type" value="Genomic_DNA"/>
</dbReference>
<evidence type="ECO:0000256" key="1">
    <source>
        <dbReference type="ARBA" id="ARBA00022670"/>
    </source>
</evidence>
<dbReference type="InterPro" id="IPR051256">
    <property type="entry name" value="Dictomallein"/>
</dbReference>
<feature type="signal peptide" evidence="8">
    <location>
        <begin position="1"/>
        <end position="25"/>
    </location>
</feature>
<comment type="cofactor">
    <cofactor evidence="6">
        <name>Zn(2+)</name>
        <dbReference type="ChEBI" id="CHEBI:29105"/>
    </cofactor>
    <text evidence="6">Binds 1 zinc ion per subunit.</text>
</comment>
<feature type="domain" description="Peptidase M66" evidence="9">
    <location>
        <begin position="226"/>
        <end position="487"/>
    </location>
</feature>
<feature type="active site" evidence="6">
    <location>
        <position position="379"/>
    </location>
</feature>
<evidence type="ECO:0000256" key="8">
    <source>
        <dbReference type="SAM" id="SignalP"/>
    </source>
</evidence>
<dbReference type="PANTHER" id="PTHR39540">
    <property type="match status" value="1"/>
</dbReference>
<keyword evidence="1 6" id="KW-0645">Protease</keyword>
<sequence>MKSVIDFTSSKLSVCILALMLTACGGGGGDSSSVSSSDSENENGNIVCGTGGAVGTPDNELYPEPEKDVAEPSKIGFYDCDAKDQIRAIRADLDGEFQAMVQFGQGHVVDPNGNEAKKMPRLTSEREALLLVTPIESMQSVKTLKVEIYRNNVLLRTADLSPPEDIPASDQNIIQNRPSVVYSKRAWSTKLTWNEVQPGLHIKFIDSENRQGELAESKIDFASPGELVLNNIRIGMLTSAPVSSGHYMLLEPEKAGTDYFQTIPAAQMVVAKYDDVFLPRVMVSNGTIYSSASSTEGDAYSGDMRGDTAKSTFSVGINLANWGVTSASMSDQSQPQLTESVVAHHAQGVYSNGVRSHGLSGGNGMLTLYDSVGNEFSHEIGHHYGLGHYPGRVEIDKNTVNDFWAAHHADSGWGYIGYRNKMRGNLSWTATWKWDGSNGIPNFKNLFPYGKDAMSGGYTDSNISKYTHYTGYSTFLKIQPHFDRYVWDEQSPTGYKKWNKATRQMEVAQPVMPNSTSPVWYRANQNYPRPRIFGQPVLTILGGYDPVAQVGLLYPAARSNWGNVYDLPSVNTSIGQASCWLNVQYSGKSTNIALAPQRLWITGKPEGNANKLHVNLSLAENPQKVDLYCKKANEEAKHLSTIDIPVYETAIKPAVKIGREAGYSALRKIELPGLEQALVNQSSNAIIALSPSNFALYESYKTFAHELSGAAQAELRRFEEQQSKVYRLNRWMNVYSKDLEAQKPKAIEALDKFKTSLGLAEDNVLENASPIKNGSNCLKGVPLGTGEYDLYISGASGCKADSTEQWIYDGLGRIHNKNAIDQCLTSTGGSGSKVIMSKCGTNLNTQVWTMNPGTGTIRQDGQCMDLNTGHLVNNRQILIRYGCGNNNANQKWTNLTANQSLILAYLKPQNLKLLAK</sequence>
<gene>
    <name evidence="10" type="ORF">OKC24_02465</name>
</gene>
<comment type="caution">
    <text evidence="10">The sequence shown here is derived from an EMBL/GenBank/DDBJ whole genome shotgun (WGS) entry which is preliminary data.</text>
</comment>
<dbReference type="PROSITE" id="PS51257">
    <property type="entry name" value="PROKAR_LIPOPROTEIN"/>
    <property type="match status" value="1"/>
</dbReference>
<evidence type="ECO:0000256" key="4">
    <source>
        <dbReference type="ARBA" id="ARBA00022833"/>
    </source>
</evidence>
<evidence type="ECO:0000313" key="10">
    <source>
        <dbReference type="EMBL" id="MCW8038050.1"/>
    </source>
</evidence>
<dbReference type="InterPro" id="IPR022218">
    <property type="entry name" value="TagA_dom"/>
</dbReference>
<dbReference type="PROSITE" id="PS50231">
    <property type="entry name" value="RICIN_B_LECTIN"/>
    <property type="match status" value="1"/>
</dbReference>
<dbReference type="Pfam" id="PF12561">
    <property type="entry name" value="TagA"/>
    <property type="match status" value="1"/>
</dbReference>
<evidence type="ECO:0000256" key="6">
    <source>
        <dbReference type="PROSITE-ProRule" id="PRU01031"/>
    </source>
</evidence>
<dbReference type="RefSeq" id="WP_131275864.1">
    <property type="nucleotide sequence ID" value="NZ_JAPEQW010000002.1"/>
</dbReference>
<dbReference type="Pfam" id="PF10462">
    <property type="entry name" value="Peptidase_M66"/>
    <property type="match status" value="1"/>
</dbReference>
<dbReference type="Pfam" id="PF00652">
    <property type="entry name" value="Ricin_B_lectin"/>
    <property type="match status" value="1"/>
</dbReference>
<feature type="compositionally biased region" description="Low complexity" evidence="7">
    <location>
        <begin position="31"/>
        <end position="44"/>
    </location>
</feature>
<keyword evidence="5 6" id="KW-0482">Metalloprotease</keyword>
<evidence type="ECO:0000256" key="5">
    <source>
        <dbReference type="ARBA" id="ARBA00023049"/>
    </source>
</evidence>
<dbReference type="InterPro" id="IPR019503">
    <property type="entry name" value="Peptidase_M66_dom"/>
</dbReference>
<dbReference type="InterPro" id="IPR000772">
    <property type="entry name" value="Ricin_B_lectin"/>
</dbReference>
<feature type="binding site" evidence="6">
    <location>
        <position position="388"/>
    </location>
    <ligand>
        <name>Zn(2+)</name>
        <dbReference type="ChEBI" id="CHEBI:29105"/>
        <note>catalytic</note>
    </ligand>
</feature>
<dbReference type="GO" id="GO:0008237">
    <property type="term" value="F:metallopeptidase activity"/>
    <property type="evidence" value="ECO:0007669"/>
    <property type="project" value="UniProtKB-KW"/>
</dbReference>
<feature type="binding site" evidence="6">
    <location>
        <position position="378"/>
    </location>
    <ligand>
        <name>Zn(2+)</name>
        <dbReference type="ChEBI" id="CHEBI:29105"/>
        <note>catalytic</note>
    </ligand>
</feature>
<dbReference type="Gene3D" id="2.80.10.50">
    <property type="match status" value="1"/>
</dbReference>
<dbReference type="PROSITE" id="PS51694">
    <property type="entry name" value="PEPTIDASE_M66"/>
    <property type="match status" value="1"/>
</dbReference>
<dbReference type="Proteomes" id="UP001209682">
    <property type="component" value="Unassembled WGS sequence"/>
</dbReference>
<keyword evidence="4 6" id="KW-0862">Zinc</keyword>